<dbReference type="EMBL" id="KN846958">
    <property type="protein sequence ID" value="KIW68237.1"/>
    <property type="molecule type" value="Genomic_DNA"/>
</dbReference>
<dbReference type="AlphaFoldDB" id="A0A0D2E1N0"/>
<dbReference type="Gene3D" id="3.40.50.720">
    <property type="entry name" value="NAD(P)-binding Rossmann-like Domain"/>
    <property type="match status" value="1"/>
</dbReference>
<feature type="domain" description="NAD-dependent epimerase/dehydratase" evidence="1">
    <location>
        <begin position="5"/>
        <end position="253"/>
    </location>
</feature>
<accession>A0A0D2E1N0</accession>
<dbReference type="InterPro" id="IPR001509">
    <property type="entry name" value="Epimerase_deHydtase"/>
</dbReference>
<dbReference type="GO" id="GO:0005737">
    <property type="term" value="C:cytoplasm"/>
    <property type="evidence" value="ECO:0007669"/>
    <property type="project" value="TreeGrafter"/>
</dbReference>
<protein>
    <recommendedName>
        <fullName evidence="1">NAD-dependent epimerase/dehydratase domain-containing protein</fullName>
    </recommendedName>
</protein>
<organism evidence="2 3">
    <name type="scientific">Phialophora macrospora</name>
    <dbReference type="NCBI Taxonomy" id="1851006"/>
    <lineage>
        <taxon>Eukaryota</taxon>
        <taxon>Fungi</taxon>
        <taxon>Dikarya</taxon>
        <taxon>Ascomycota</taxon>
        <taxon>Pezizomycotina</taxon>
        <taxon>Eurotiomycetes</taxon>
        <taxon>Chaetothyriomycetidae</taxon>
        <taxon>Chaetothyriales</taxon>
        <taxon>Herpotrichiellaceae</taxon>
        <taxon>Phialophora</taxon>
    </lineage>
</organism>
<name>A0A0D2E1N0_9EURO</name>
<dbReference type="Proteomes" id="UP000054266">
    <property type="component" value="Unassembled WGS sequence"/>
</dbReference>
<dbReference type="GO" id="GO:0004029">
    <property type="term" value="F:aldehyde dehydrogenase (NAD+) activity"/>
    <property type="evidence" value="ECO:0007669"/>
    <property type="project" value="TreeGrafter"/>
</dbReference>
<dbReference type="SUPFAM" id="SSF51735">
    <property type="entry name" value="NAD(P)-binding Rossmann-fold domains"/>
    <property type="match status" value="1"/>
</dbReference>
<keyword evidence="3" id="KW-1185">Reference proteome</keyword>
<dbReference type="PANTHER" id="PTHR48079">
    <property type="entry name" value="PROTEIN YEEZ"/>
    <property type="match status" value="1"/>
</dbReference>
<sequence>MSHSILLTGVSGYLGGSLLAQIGNPDPLPAYKKLFALVRTDAQAAAVRTYGAEPLRIDVKDPAAVKTALLEHDITVVFFLIDALNADTQAHFIDALAAVKAKLSAQGEKSPAAGGGAEVTVHFLHTSGAKIFSSHAGAPTAGPLFDDDPALHDLQKAQRPVVPLLAPAIAANTSVVEHAETRGVRSYVFVPCIVYGRGRGFGNRISIQTVAIVKAARAARRVYAVDDETTAPAVWPVCHIDDNTGLYLALLGAILAGRDPASGPHGYYLASSGSVRWGDLYAAMALRLAEKGIVDDAAVVPAAGDVEVLTKMGNGLGCPPELVALNLGGRCTFTARHGGAELGWIPRFKPEHILETAAEEVDLILENLAEP</sequence>
<proteinExistence type="predicted"/>
<gene>
    <name evidence="2" type="ORF">PV04_04194</name>
</gene>
<dbReference type="Pfam" id="PF01370">
    <property type="entry name" value="Epimerase"/>
    <property type="match status" value="1"/>
</dbReference>
<evidence type="ECO:0000259" key="1">
    <source>
        <dbReference type="Pfam" id="PF01370"/>
    </source>
</evidence>
<dbReference type="HOGENOM" id="CLU_007383_12_0_1"/>
<dbReference type="STRING" id="5601.A0A0D2E1N0"/>
<evidence type="ECO:0000313" key="3">
    <source>
        <dbReference type="Proteomes" id="UP000054266"/>
    </source>
</evidence>
<evidence type="ECO:0000313" key="2">
    <source>
        <dbReference type="EMBL" id="KIW68237.1"/>
    </source>
</evidence>
<dbReference type="PANTHER" id="PTHR48079:SF6">
    <property type="entry name" value="NAD(P)-BINDING DOMAIN-CONTAINING PROTEIN-RELATED"/>
    <property type="match status" value="1"/>
</dbReference>
<dbReference type="InterPro" id="IPR036291">
    <property type="entry name" value="NAD(P)-bd_dom_sf"/>
</dbReference>
<reference evidence="2 3" key="1">
    <citation type="submission" date="2015-01" db="EMBL/GenBank/DDBJ databases">
        <title>The Genome Sequence of Capronia semiimmersa CBS27337.</title>
        <authorList>
            <consortium name="The Broad Institute Genomics Platform"/>
            <person name="Cuomo C."/>
            <person name="de Hoog S."/>
            <person name="Gorbushina A."/>
            <person name="Stielow B."/>
            <person name="Teixiera M."/>
            <person name="Abouelleil A."/>
            <person name="Chapman S.B."/>
            <person name="Priest M."/>
            <person name="Young S.K."/>
            <person name="Wortman J."/>
            <person name="Nusbaum C."/>
            <person name="Birren B."/>
        </authorList>
    </citation>
    <scope>NUCLEOTIDE SEQUENCE [LARGE SCALE GENOMIC DNA]</scope>
    <source>
        <strain evidence="2 3">CBS 27337</strain>
    </source>
</reference>
<dbReference type="InterPro" id="IPR051783">
    <property type="entry name" value="NAD(P)-dependent_oxidoreduct"/>
</dbReference>